<dbReference type="InterPro" id="IPR049343">
    <property type="entry name" value="Transposase_29"/>
</dbReference>
<organism evidence="1 2">
    <name type="scientific">Nitrosomonas nitrosa</name>
    <dbReference type="NCBI Taxonomy" id="52442"/>
    <lineage>
        <taxon>Bacteria</taxon>
        <taxon>Pseudomonadati</taxon>
        <taxon>Pseudomonadota</taxon>
        <taxon>Betaproteobacteria</taxon>
        <taxon>Nitrosomonadales</taxon>
        <taxon>Nitrosomonadaceae</taxon>
        <taxon>Nitrosomonas</taxon>
    </lineage>
</organism>
<keyword evidence="2" id="KW-1185">Reference proteome</keyword>
<dbReference type="Pfam" id="PF21804">
    <property type="entry name" value="Transposase_29"/>
    <property type="match status" value="1"/>
</dbReference>
<proteinExistence type="predicted"/>
<dbReference type="EMBL" id="FOUF01000072">
    <property type="protein sequence ID" value="SFM95287.1"/>
    <property type="molecule type" value="Genomic_DNA"/>
</dbReference>
<sequence length="321" mass="35707">MGVATHNIIGRLAASVGALGAVAPQFEAVLDVPHGGVLCALPALLAVGLLDGITDYFPLQSGYYGPDSLLLLLAFMALSRINSIEGLRDHAPGEWGKLLGLDRVPEVRTLRQKVREMSHAGKPRQWSAALAQRWLAAAPEQANALYIDGHVRVYYGQQTRLPKHYVAREKLCLRATVDYWVNAMDGQPFMVINQVVDPGLIRVIEDEILPRLESMHPALTEPLPTVGRARHRFILVFDREGYSPDFFARLRAKQVACLTYHKYPEAAWSENEFHNQPVPLVSGQIVTMQLAERGVRLSNGLWLREIRKLSQSGHQTAILTT</sequence>
<dbReference type="RefSeq" id="WP_143068266.1">
    <property type="nucleotide sequence ID" value="NZ_FOUF01000072.1"/>
</dbReference>
<name>A0A1I4V209_9PROT</name>
<dbReference type="AlphaFoldDB" id="A0A1I4V209"/>
<accession>A0A1I4V209</accession>
<reference evidence="1 2" key="1">
    <citation type="submission" date="2016-10" db="EMBL/GenBank/DDBJ databases">
        <authorList>
            <person name="de Groot N.N."/>
        </authorList>
    </citation>
    <scope>NUCLEOTIDE SEQUENCE [LARGE SCALE GENOMIC DNA]</scope>
    <source>
        <strain evidence="1 2">Nm146</strain>
    </source>
</reference>
<evidence type="ECO:0000313" key="2">
    <source>
        <dbReference type="Proteomes" id="UP000199561"/>
    </source>
</evidence>
<evidence type="ECO:0000313" key="1">
    <source>
        <dbReference type="EMBL" id="SFM95287.1"/>
    </source>
</evidence>
<gene>
    <name evidence="1" type="ORF">SAMN05421880_1721</name>
</gene>
<protein>
    <submittedName>
        <fullName evidence="1">Prepilin-type processing-associated H-X9-DG domain-containing protein</fullName>
    </submittedName>
</protein>
<feature type="non-terminal residue" evidence="1">
    <location>
        <position position="321"/>
    </location>
</feature>
<dbReference type="Proteomes" id="UP000199561">
    <property type="component" value="Unassembled WGS sequence"/>
</dbReference>